<accession>A0ABR8XTE1</accession>
<name>A0ABR8XTE1_9BACL</name>
<dbReference type="PIRSF" id="PIRSF021350">
    <property type="entry name" value="UCP021350"/>
    <property type="match status" value="1"/>
</dbReference>
<organism evidence="2 3">
    <name type="scientific">Solibacillus faecavium</name>
    <dbReference type="NCBI Taxonomy" id="2762221"/>
    <lineage>
        <taxon>Bacteria</taxon>
        <taxon>Bacillati</taxon>
        <taxon>Bacillota</taxon>
        <taxon>Bacilli</taxon>
        <taxon>Bacillales</taxon>
        <taxon>Caryophanaceae</taxon>
        <taxon>Solibacillus</taxon>
    </lineage>
</organism>
<dbReference type="InterPro" id="IPR008308">
    <property type="entry name" value="YpbB-like"/>
</dbReference>
<dbReference type="Pfam" id="PF14493">
    <property type="entry name" value="HTH_40"/>
    <property type="match status" value="1"/>
</dbReference>
<reference evidence="2 3" key="1">
    <citation type="submission" date="2020-08" db="EMBL/GenBank/DDBJ databases">
        <title>A Genomic Blueprint of the Chicken Gut Microbiome.</title>
        <authorList>
            <person name="Gilroy R."/>
            <person name="Ravi A."/>
            <person name="Getino M."/>
            <person name="Pursley I."/>
            <person name="Horton D.L."/>
            <person name="Alikhan N.-F."/>
            <person name="Baker D."/>
            <person name="Gharbi K."/>
            <person name="Hall N."/>
            <person name="Watson M."/>
            <person name="Adriaenssens E.M."/>
            <person name="Foster-Nyarko E."/>
            <person name="Jarju S."/>
            <person name="Secka A."/>
            <person name="Antonio M."/>
            <person name="Oren A."/>
            <person name="Chaudhuri R."/>
            <person name="La Ragione R.M."/>
            <person name="Hildebrand F."/>
            <person name="Pallen M.J."/>
        </authorList>
    </citation>
    <scope>NUCLEOTIDE SEQUENCE [LARGE SCALE GENOMIC DNA]</scope>
    <source>
        <strain evidence="2 3">A46</strain>
    </source>
</reference>
<gene>
    <name evidence="2" type="ORF">H9635_00540</name>
</gene>
<evidence type="ECO:0000313" key="3">
    <source>
        <dbReference type="Proteomes" id="UP000619101"/>
    </source>
</evidence>
<evidence type="ECO:0000313" key="2">
    <source>
        <dbReference type="EMBL" id="MBD8035204.1"/>
    </source>
</evidence>
<feature type="domain" description="Helicase Helix-turn-helix" evidence="1">
    <location>
        <begin position="252"/>
        <end position="339"/>
    </location>
</feature>
<dbReference type="RefSeq" id="WP_191698194.1">
    <property type="nucleotide sequence ID" value="NZ_JACSPZ010000001.1"/>
</dbReference>
<dbReference type="Proteomes" id="UP000619101">
    <property type="component" value="Unassembled WGS sequence"/>
</dbReference>
<evidence type="ECO:0000259" key="1">
    <source>
        <dbReference type="Pfam" id="PF14493"/>
    </source>
</evidence>
<proteinExistence type="predicted"/>
<keyword evidence="3" id="KW-1185">Reference proteome</keyword>
<dbReference type="EMBL" id="JACSPZ010000001">
    <property type="protein sequence ID" value="MBD8035204.1"/>
    <property type="molecule type" value="Genomic_DNA"/>
</dbReference>
<sequence>MLIQQILLKILYTFQQERTISAAYHLLKGKRSGQTIHDVGLYNLYPFFGLLPKLTRQKFDEQIDLMFAKNAILIEENGYYSITEHGKQLAAQSLPISFDSWHYRGNEHLFFSRVSLIVQSLSHQLHQKNTFIPIERNEQTQQWVRQFLLRHHYQKRMLQQSLHSEISASLSQLAIEENIKDLMIYRLSGYNEPGFTWQQLAFGYEMQEMDVQLLYISGLHAWLNELYQKTTLYPLLHEIMQNIRVEVLLTSSANATAKLYKVGKTIEEISHIRRLKINTIEDHIVEMAMNVMDFSIEPFVTIEEQQQILAAVEDYGTKRLKTLKEILPHLSYFQLRLTLAKGAVTT</sequence>
<protein>
    <submittedName>
        <fullName evidence="2">Helix-turn-helix domain-containing protein</fullName>
    </submittedName>
</protein>
<dbReference type="InterPro" id="IPR029491">
    <property type="entry name" value="Helicase_HTH"/>
</dbReference>
<comment type="caution">
    <text evidence="2">The sequence shown here is derived from an EMBL/GenBank/DDBJ whole genome shotgun (WGS) entry which is preliminary data.</text>
</comment>